<dbReference type="PaxDb" id="35128-Thaps11314"/>
<evidence type="ECO:0000313" key="1">
    <source>
        <dbReference type="EMBL" id="EED86580.1"/>
    </source>
</evidence>
<gene>
    <name evidence="1" type="ORF">THAPSDRAFT_11314</name>
</gene>
<accession>B8LDN8</accession>
<dbReference type="eggNOG" id="ENOG502TB6X">
    <property type="taxonomic scope" value="Eukaryota"/>
</dbReference>
<dbReference type="EMBL" id="DS999420">
    <property type="protein sequence ID" value="EED86580.1"/>
    <property type="molecule type" value="Genomic_DNA"/>
</dbReference>
<dbReference type="GeneID" id="7444374"/>
<feature type="non-terminal residue" evidence="1">
    <location>
        <position position="272"/>
    </location>
</feature>
<proteinExistence type="predicted"/>
<dbReference type="HOGENOM" id="CLU_1025257_0_0_1"/>
<evidence type="ECO:0000313" key="2">
    <source>
        <dbReference type="Proteomes" id="UP000001449"/>
    </source>
</evidence>
<organism evidence="1 2">
    <name type="scientific">Thalassiosira pseudonana</name>
    <name type="common">Marine diatom</name>
    <name type="synonym">Cyclotella nana</name>
    <dbReference type="NCBI Taxonomy" id="35128"/>
    <lineage>
        <taxon>Eukaryota</taxon>
        <taxon>Sar</taxon>
        <taxon>Stramenopiles</taxon>
        <taxon>Ochrophyta</taxon>
        <taxon>Bacillariophyta</taxon>
        <taxon>Coscinodiscophyceae</taxon>
        <taxon>Thalassiosirophycidae</taxon>
        <taxon>Thalassiosirales</taxon>
        <taxon>Thalassiosiraceae</taxon>
        <taxon>Thalassiosira</taxon>
    </lineage>
</organism>
<reference evidence="1 2" key="2">
    <citation type="journal article" date="2008" name="Nature">
        <title>The Phaeodactylum genome reveals the evolutionary history of diatom genomes.</title>
        <authorList>
            <person name="Bowler C."/>
            <person name="Allen A.E."/>
            <person name="Badger J.H."/>
            <person name="Grimwood J."/>
            <person name="Jabbari K."/>
            <person name="Kuo A."/>
            <person name="Maheswari U."/>
            <person name="Martens C."/>
            <person name="Maumus F."/>
            <person name="Otillar R.P."/>
            <person name="Rayko E."/>
            <person name="Salamov A."/>
            <person name="Vandepoele K."/>
            <person name="Beszteri B."/>
            <person name="Gruber A."/>
            <person name="Heijde M."/>
            <person name="Katinka M."/>
            <person name="Mock T."/>
            <person name="Valentin K."/>
            <person name="Verret F."/>
            <person name="Berges J.A."/>
            <person name="Brownlee C."/>
            <person name="Cadoret J.P."/>
            <person name="Chiovitti A."/>
            <person name="Choi C.J."/>
            <person name="Coesel S."/>
            <person name="De Martino A."/>
            <person name="Detter J.C."/>
            <person name="Durkin C."/>
            <person name="Falciatore A."/>
            <person name="Fournet J."/>
            <person name="Haruta M."/>
            <person name="Huysman M.J."/>
            <person name="Jenkins B.D."/>
            <person name="Jiroutova K."/>
            <person name="Jorgensen R.E."/>
            <person name="Joubert Y."/>
            <person name="Kaplan A."/>
            <person name="Kroger N."/>
            <person name="Kroth P.G."/>
            <person name="La Roche J."/>
            <person name="Lindquist E."/>
            <person name="Lommer M."/>
            <person name="Martin-Jezequel V."/>
            <person name="Lopez P.J."/>
            <person name="Lucas S."/>
            <person name="Mangogna M."/>
            <person name="McGinnis K."/>
            <person name="Medlin L.K."/>
            <person name="Montsant A."/>
            <person name="Oudot-Le Secq M.P."/>
            <person name="Napoli C."/>
            <person name="Obornik M."/>
            <person name="Parker M.S."/>
            <person name="Petit J.L."/>
            <person name="Porcel B.M."/>
            <person name="Poulsen N."/>
            <person name="Robison M."/>
            <person name="Rychlewski L."/>
            <person name="Rynearson T.A."/>
            <person name="Schmutz J."/>
            <person name="Shapiro H."/>
            <person name="Siaut M."/>
            <person name="Stanley M."/>
            <person name="Sussman M.R."/>
            <person name="Taylor A.R."/>
            <person name="Vardi A."/>
            <person name="von Dassow P."/>
            <person name="Vyverman W."/>
            <person name="Willis A."/>
            <person name="Wyrwicz L.S."/>
            <person name="Rokhsar D.S."/>
            <person name="Weissenbach J."/>
            <person name="Armbrust E.V."/>
            <person name="Green B.R."/>
            <person name="Van de Peer Y."/>
            <person name="Grigoriev I.V."/>
        </authorList>
    </citation>
    <scope>NUCLEOTIDE SEQUENCE [LARGE SCALE GENOMIC DNA]</scope>
    <source>
        <strain evidence="1 2">CCMP1335</strain>
    </source>
</reference>
<dbReference type="KEGG" id="tps:THAPSDRAFT_11314"/>
<dbReference type="InParanoid" id="B8LDN8"/>
<keyword evidence="2" id="KW-1185">Reference proteome</keyword>
<name>B8LDN8_THAPS</name>
<protein>
    <submittedName>
        <fullName evidence="1">Uncharacterized protein</fullName>
    </submittedName>
</protein>
<dbReference type="RefSeq" id="XP_002297112.1">
    <property type="nucleotide sequence ID" value="XM_002297076.1"/>
</dbReference>
<sequence>MSPPSQILRHAARDTLSKIRRRSPPTHTTLRHTSATAHLLAQPSHFVTGVTPEQLQADAVLQEWFASNFKSWQSDPENIIVPDVQAEKEAADAQVEESSNGIAVPPELASRNIRPLVGYIRLSGREEGSRNCYDLRNPGPNEPFFPLVPGILHGSDPTQNILSHDASSKVLVKTPWFEIQRELDRYHRRFTNRVYALTLYDANEADVSYHRSAQNKPEPTYQVCQDTMTITEVPPPPPPVLPDRTPILENVLVIPADLQLHPVAHAAYCLNF</sequence>
<dbReference type="Proteomes" id="UP000001449">
    <property type="component" value="Unassembled WGS sequence"/>
</dbReference>
<dbReference type="AlphaFoldDB" id="B8LDN8"/>
<reference evidence="1 2" key="1">
    <citation type="journal article" date="2004" name="Science">
        <title>The genome of the diatom Thalassiosira pseudonana: ecology, evolution, and metabolism.</title>
        <authorList>
            <person name="Armbrust E.V."/>
            <person name="Berges J.A."/>
            <person name="Bowler C."/>
            <person name="Green B.R."/>
            <person name="Martinez D."/>
            <person name="Putnam N.H."/>
            <person name="Zhou S."/>
            <person name="Allen A.E."/>
            <person name="Apt K.E."/>
            <person name="Bechner M."/>
            <person name="Brzezinski M.A."/>
            <person name="Chaal B.K."/>
            <person name="Chiovitti A."/>
            <person name="Davis A.K."/>
            <person name="Demarest M.S."/>
            <person name="Detter J.C."/>
            <person name="Glavina T."/>
            <person name="Goodstein D."/>
            <person name="Hadi M.Z."/>
            <person name="Hellsten U."/>
            <person name="Hildebrand M."/>
            <person name="Jenkins B.D."/>
            <person name="Jurka J."/>
            <person name="Kapitonov V.V."/>
            <person name="Kroger N."/>
            <person name="Lau W.W."/>
            <person name="Lane T.W."/>
            <person name="Larimer F.W."/>
            <person name="Lippmeier J.C."/>
            <person name="Lucas S."/>
            <person name="Medina M."/>
            <person name="Montsant A."/>
            <person name="Obornik M."/>
            <person name="Parker M.S."/>
            <person name="Palenik B."/>
            <person name="Pazour G.J."/>
            <person name="Richardson P.M."/>
            <person name="Rynearson T.A."/>
            <person name="Saito M.A."/>
            <person name="Schwartz D.C."/>
            <person name="Thamatrakoln K."/>
            <person name="Valentin K."/>
            <person name="Vardi A."/>
            <person name="Wilkerson F.P."/>
            <person name="Rokhsar D.S."/>
        </authorList>
    </citation>
    <scope>NUCLEOTIDE SEQUENCE [LARGE SCALE GENOMIC DNA]</scope>
    <source>
        <strain evidence="1 2">CCMP1335</strain>
    </source>
</reference>